<evidence type="ECO:0000313" key="2">
    <source>
        <dbReference type="EMBL" id="RNI30008.1"/>
    </source>
</evidence>
<accession>A0A3M9MZ19</accession>
<dbReference type="GO" id="GO:0016787">
    <property type="term" value="F:hydrolase activity"/>
    <property type="evidence" value="ECO:0007669"/>
    <property type="project" value="InterPro"/>
</dbReference>
<feature type="domain" description="3-keto-alpha-glucoside-1,2-lyase/3-keto-2-hydroxy-glucal hydratase" evidence="1">
    <location>
        <begin position="41"/>
        <end position="246"/>
    </location>
</feature>
<organism evidence="2 3">
    <name type="scientific">Rufibacter immobilis</name>
    <dbReference type="NCBI Taxonomy" id="1348778"/>
    <lineage>
        <taxon>Bacteria</taxon>
        <taxon>Pseudomonadati</taxon>
        <taxon>Bacteroidota</taxon>
        <taxon>Cytophagia</taxon>
        <taxon>Cytophagales</taxon>
        <taxon>Hymenobacteraceae</taxon>
        <taxon>Rufibacter</taxon>
    </lineage>
</organism>
<sequence length="248" mass="27421">MAFRNLLPVLSLAALVACQTSSSPSMDSTASSLAPAGKEGKWQTLFDGKTTQGWHTYGKQTIGKAWKVEDGTLRLDAAAKKDWQTSEGGDIVTQESFGDFHLKLDWKIAANGNSGIILFVQEDPTKYQHTWHTGPEIQVLDNAGHPDAKIHKHRAGDLYDLIASSPETVKPAGEWNQVEIISQNGRLEVKQNGQQVLSTTMWDDNWRALIAGSKFAKMPGFGTFKSGKIALQDHGDNVWYRNIMIKRL</sequence>
<reference evidence="2 3" key="1">
    <citation type="submission" date="2018-11" db="EMBL/GenBank/DDBJ databases">
        <title>Rufibacter latericius sp. nov., isolated from water in Baiyang Lake.</title>
        <authorList>
            <person name="Yang Y."/>
        </authorList>
    </citation>
    <scope>NUCLEOTIDE SEQUENCE [LARGE SCALE GENOMIC DNA]</scope>
    <source>
        <strain evidence="2 3">MCC P1</strain>
    </source>
</reference>
<dbReference type="PROSITE" id="PS51257">
    <property type="entry name" value="PROKAR_LIPOPROTEIN"/>
    <property type="match status" value="1"/>
</dbReference>
<dbReference type="EMBL" id="RJJE01000009">
    <property type="protein sequence ID" value="RNI30008.1"/>
    <property type="molecule type" value="Genomic_DNA"/>
</dbReference>
<dbReference type="OrthoDB" id="9806233at2"/>
<dbReference type="AlphaFoldDB" id="A0A3M9MZ19"/>
<keyword evidence="3" id="KW-1185">Reference proteome</keyword>
<proteinExistence type="predicted"/>
<dbReference type="Pfam" id="PF06439">
    <property type="entry name" value="3keto-disac_hyd"/>
    <property type="match status" value="1"/>
</dbReference>
<protein>
    <submittedName>
        <fullName evidence="2">DUF1080 domain-containing protein</fullName>
    </submittedName>
</protein>
<evidence type="ECO:0000259" key="1">
    <source>
        <dbReference type="Pfam" id="PF06439"/>
    </source>
</evidence>
<gene>
    <name evidence="2" type="ORF">EFA69_10825</name>
</gene>
<evidence type="ECO:0000313" key="3">
    <source>
        <dbReference type="Proteomes" id="UP000271010"/>
    </source>
</evidence>
<dbReference type="Proteomes" id="UP000271010">
    <property type="component" value="Unassembled WGS sequence"/>
</dbReference>
<name>A0A3M9MZ19_9BACT</name>
<comment type="caution">
    <text evidence="2">The sequence shown here is derived from an EMBL/GenBank/DDBJ whole genome shotgun (WGS) entry which is preliminary data.</text>
</comment>
<dbReference type="InterPro" id="IPR010496">
    <property type="entry name" value="AL/BT2_dom"/>
</dbReference>
<dbReference type="Gene3D" id="2.60.120.560">
    <property type="entry name" value="Exo-inulinase, domain 1"/>
    <property type="match status" value="1"/>
</dbReference>
<dbReference type="RefSeq" id="WP_123133089.1">
    <property type="nucleotide sequence ID" value="NZ_RJJE01000009.1"/>
</dbReference>